<feature type="transmembrane region" description="Helical" evidence="1">
    <location>
        <begin position="23"/>
        <end position="43"/>
    </location>
</feature>
<name>A0ABQ1QJM5_9ACTN</name>
<dbReference type="Proteomes" id="UP000630594">
    <property type="component" value="Unassembled WGS sequence"/>
</dbReference>
<reference evidence="3" key="1">
    <citation type="journal article" date="2019" name="Int. J. Syst. Evol. Microbiol.">
        <title>The Global Catalogue of Microorganisms (GCM) 10K type strain sequencing project: providing services to taxonomists for standard genome sequencing and annotation.</title>
        <authorList>
            <consortium name="The Broad Institute Genomics Platform"/>
            <consortium name="The Broad Institute Genome Sequencing Center for Infectious Disease"/>
            <person name="Wu L."/>
            <person name="Ma J."/>
        </authorList>
    </citation>
    <scope>NUCLEOTIDE SEQUENCE [LARGE SCALE GENOMIC DNA]</scope>
    <source>
        <strain evidence="3">CCM 7403</strain>
    </source>
</reference>
<proteinExistence type="predicted"/>
<gene>
    <name evidence="2" type="ORF">GCM10007231_32140</name>
</gene>
<protein>
    <submittedName>
        <fullName evidence="2">Uncharacterized protein</fullName>
    </submittedName>
</protein>
<sequence length="96" mass="10087">MPASLEGEPPSSVVEAGLRVNPIHVIDLAVVLPAFALAGASALRGRATGLFLVGPMLTFSVLVLASLVAAVRYLREDRTDDPLANPRAEGHTEKSR</sequence>
<dbReference type="EMBL" id="BMCK01000006">
    <property type="protein sequence ID" value="GGD30238.1"/>
    <property type="molecule type" value="Genomic_DNA"/>
</dbReference>
<accession>A0ABQ1QJM5</accession>
<evidence type="ECO:0000256" key="1">
    <source>
        <dbReference type="SAM" id="Phobius"/>
    </source>
</evidence>
<feature type="transmembrane region" description="Helical" evidence="1">
    <location>
        <begin position="50"/>
        <end position="74"/>
    </location>
</feature>
<evidence type="ECO:0000313" key="2">
    <source>
        <dbReference type="EMBL" id="GGD30238.1"/>
    </source>
</evidence>
<keyword evidence="3" id="KW-1185">Reference proteome</keyword>
<keyword evidence="1" id="KW-1133">Transmembrane helix</keyword>
<evidence type="ECO:0000313" key="3">
    <source>
        <dbReference type="Proteomes" id="UP000630594"/>
    </source>
</evidence>
<keyword evidence="1" id="KW-0812">Transmembrane</keyword>
<organism evidence="2 3">
    <name type="scientific">Nocardioides daphniae</name>
    <dbReference type="NCBI Taxonomy" id="402297"/>
    <lineage>
        <taxon>Bacteria</taxon>
        <taxon>Bacillati</taxon>
        <taxon>Actinomycetota</taxon>
        <taxon>Actinomycetes</taxon>
        <taxon>Propionibacteriales</taxon>
        <taxon>Nocardioidaceae</taxon>
        <taxon>Nocardioides</taxon>
    </lineage>
</organism>
<keyword evidence="1" id="KW-0472">Membrane</keyword>
<dbReference type="RefSeq" id="WP_188422432.1">
    <property type="nucleotide sequence ID" value="NZ_BMCK01000006.1"/>
</dbReference>
<comment type="caution">
    <text evidence="2">The sequence shown here is derived from an EMBL/GenBank/DDBJ whole genome shotgun (WGS) entry which is preliminary data.</text>
</comment>